<dbReference type="VEuPathDB" id="FungiDB:PEXP_008930"/>
<reference evidence="2 3" key="1">
    <citation type="journal article" date="2015" name="Mol. Plant Microbe Interact.">
        <title>Genome, transcriptome, and functional analyses of Penicillium expansum provide new insights into secondary metabolism and pathogenicity.</title>
        <authorList>
            <person name="Ballester A.R."/>
            <person name="Marcet-Houben M."/>
            <person name="Levin E."/>
            <person name="Sela N."/>
            <person name="Selma-Lazaro C."/>
            <person name="Carmona L."/>
            <person name="Wisniewski M."/>
            <person name="Droby S."/>
            <person name="Gonzalez-Candelas L."/>
            <person name="Gabaldon T."/>
        </authorList>
    </citation>
    <scope>NUCLEOTIDE SEQUENCE [LARGE SCALE GENOMIC DNA]</scope>
    <source>
        <strain evidence="2 3">MD-8</strain>
    </source>
</reference>
<evidence type="ECO:0000313" key="2">
    <source>
        <dbReference type="EMBL" id="KGO61890.1"/>
    </source>
</evidence>
<evidence type="ECO:0000313" key="3">
    <source>
        <dbReference type="Proteomes" id="UP000030143"/>
    </source>
</evidence>
<dbReference type="RefSeq" id="XP_016602556.1">
    <property type="nucleotide sequence ID" value="XM_016738662.1"/>
</dbReference>
<dbReference type="EMBL" id="JQFZ01000027">
    <property type="protein sequence ID" value="KGO61890.1"/>
    <property type="molecule type" value="Genomic_DNA"/>
</dbReference>
<comment type="caution">
    <text evidence="2">The sequence shown here is derived from an EMBL/GenBank/DDBJ whole genome shotgun (WGS) entry which is preliminary data.</text>
</comment>
<protein>
    <submittedName>
        <fullName evidence="2">Uncharacterized protein</fullName>
    </submittedName>
</protein>
<feature type="compositionally biased region" description="Low complexity" evidence="1">
    <location>
        <begin position="99"/>
        <end position="115"/>
    </location>
</feature>
<evidence type="ECO:0000256" key="1">
    <source>
        <dbReference type="SAM" id="MobiDB-lite"/>
    </source>
</evidence>
<name>A0A0A2KPK6_PENEN</name>
<feature type="region of interest" description="Disordered" evidence="1">
    <location>
        <begin position="51"/>
        <end position="155"/>
    </location>
</feature>
<dbReference type="AlphaFoldDB" id="A0A0A2KPK6"/>
<dbReference type="HOGENOM" id="CLU_1696116_0_0_1"/>
<gene>
    <name evidence="2" type="ORF">PEX2_013860</name>
</gene>
<dbReference type="GeneID" id="27674081"/>
<dbReference type="Proteomes" id="UP000030143">
    <property type="component" value="Unassembled WGS sequence"/>
</dbReference>
<proteinExistence type="predicted"/>
<feature type="compositionally biased region" description="Basic and acidic residues" evidence="1">
    <location>
        <begin position="66"/>
        <end position="79"/>
    </location>
</feature>
<accession>A0A0A2KPK6</accession>
<sequence length="155" mass="16728">MDFSMYNFGFAGGSSKRKLDEIAARRQQLRAELLDDSIEVRVERQLAQEFPSAARGGRGQGGGHGAFHEAPMDLDHGWVEPEPEPEPVMTGALLRPGGNVEPPQQEAAQANAPPVGMAQPTTSSTVGDEMRRPPQNTNASLPLPQEDNFEIDLGP</sequence>
<feature type="compositionally biased region" description="Gly residues" evidence="1">
    <location>
        <begin position="56"/>
        <end position="65"/>
    </location>
</feature>
<keyword evidence="3" id="KW-1185">Reference proteome</keyword>
<organism evidence="2 3">
    <name type="scientific">Penicillium expansum</name>
    <name type="common">Blue mold rot fungus</name>
    <dbReference type="NCBI Taxonomy" id="27334"/>
    <lineage>
        <taxon>Eukaryota</taxon>
        <taxon>Fungi</taxon>
        <taxon>Dikarya</taxon>
        <taxon>Ascomycota</taxon>
        <taxon>Pezizomycotina</taxon>
        <taxon>Eurotiomycetes</taxon>
        <taxon>Eurotiomycetidae</taxon>
        <taxon>Eurotiales</taxon>
        <taxon>Aspergillaceae</taxon>
        <taxon>Penicillium</taxon>
    </lineage>
</organism>